<dbReference type="CDD" id="cd09872">
    <property type="entry name" value="PIN_Sll0205-like"/>
    <property type="match status" value="1"/>
</dbReference>
<evidence type="ECO:0000259" key="1">
    <source>
        <dbReference type="Pfam" id="PF01850"/>
    </source>
</evidence>
<accession>A0A7K1XTI8</accession>
<gene>
    <name evidence="2" type="ORF">GS398_03405</name>
</gene>
<reference evidence="2 3" key="1">
    <citation type="submission" date="2019-11" db="EMBL/GenBank/DDBJ databases">
        <title>Pedobacter sp. HMF7056 Genome sequencing and assembly.</title>
        <authorList>
            <person name="Kang H."/>
            <person name="Kim H."/>
            <person name="Joh K."/>
        </authorList>
    </citation>
    <scope>NUCLEOTIDE SEQUENCE [LARGE SCALE GENOMIC DNA]</scope>
    <source>
        <strain evidence="2 3">HMF7056</strain>
    </source>
</reference>
<dbReference type="InterPro" id="IPR052919">
    <property type="entry name" value="TA_system_RNase"/>
</dbReference>
<name>A0A7K1XTI8_9SPHI</name>
<evidence type="ECO:0000313" key="3">
    <source>
        <dbReference type="Proteomes" id="UP000451233"/>
    </source>
</evidence>
<dbReference type="RefSeq" id="WP_160905310.1">
    <property type="nucleotide sequence ID" value="NZ_WVHS01000001.1"/>
</dbReference>
<dbReference type="PANTHER" id="PTHR36173">
    <property type="entry name" value="RIBONUCLEASE VAPC16-RELATED"/>
    <property type="match status" value="1"/>
</dbReference>
<dbReference type="Proteomes" id="UP000451233">
    <property type="component" value="Unassembled WGS sequence"/>
</dbReference>
<dbReference type="SUPFAM" id="SSF88723">
    <property type="entry name" value="PIN domain-like"/>
    <property type="match status" value="1"/>
</dbReference>
<dbReference type="PANTHER" id="PTHR36173:SF2">
    <property type="entry name" value="RIBONUCLEASE VAPC16"/>
    <property type="match status" value="1"/>
</dbReference>
<dbReference type="EMBL" id="WVHS01000001">
    <property type="protein sequence ID" value="MXV14333.1"/>
    <property type="molecule type" value="Genomic_DNA"/>
</dbReference>
<dbReference type="Gene3D" id="3.40.50.1010">
    <property type="entry name" value="5'-nuclease"/>
    <property type="match status" value="1"/>
</dbReference>
<dbReference type="InterPro" id="IPR041705">
    <property type="entry name" value="PIN_Sll0205"/>
</dbReference>
<proteinExistence type="predicted"/>
<evidence type="ECO:0000313" key="2">
    <source>
        <dbReference type="EMBL" id="MXV14333.1"/>
    </source>
</evidence>
<dbReference type="AlphaFoldDB" id="A0A7K1XTI8"/>
<dbReference type="InterPro" id="IPR002716">
    <property type="entry name" value="PIN_dom"/>
</dbReference>
<sequence>MDYLLDKHAFLWFINGDQNLSDKARKLIEDPTAAKFVSIVSFWEIAIKINIGKLNIALPFSELKRQLERNGFELLPLAIEHTSRVLSLELHHRDPFDRMIPSQAITEGLAIISRDEHFTNYPVKTFW</sequence>
<dbReference type="InterPro" id="IPR029060">
    <property type="entry name" value="PIN-like_dom_sf"/>
</dbReference>
<dbReference type="Pfam" id="PF01850">
    <property type="entry name" value="PIN"/>
    <property type="match status" value="1"/>
</dbReference>
<protein>
    <submittedName>
        <fullName evidence="2">PIN domain-containing protein</fullName>
    </submittedName>
</protein>
<keyword evidence="3" id="KW-1185">Reference proteome</keyword>
<comment type="caution">
    <text evidence="2">The sequence shown here is derived from an EMBL/GenBank/DDBJ whole genome shotgun (WGS) entry which is preliminary data.</text>
</comment>
<organism evidence="2 3">
    <name type="scientific">Hufsiella ginkgonis</name>
    <dbReference type="NCBI Taxonomy" id="2695274"/>
    <lineage>
        <taxon>Bacteria</taxon>
        <taxon>Pseudomonadati</taxon>
        <taxon>Bacteroidota</taxon>
        <taxon>Sphingobacteriia</taxon>
        <taxon>Sphingobacteriales</taxon>
        <taxon>Sphingobacteriaceae</taxon>
        <taxon>Hufsiella</taxon>
    </lineage>
</organism>
<feature type="domain" description="PIN" evidence="1">
    <location>
        <begin position="3"/>
        <end position="122"/>
    </location>
</feature>